<reference evidence="1 2" key="1">
    <citation type="submission" date="2023-02" db="EMBL/GenBank/DDBJ databases">
        <title>Genome sequence of Novosphingobium humi KACC 19094.</title>
        <authorList>
            <person name="Kim S."/>
            <person name="Heo J."/>
            <person name="Kwon S.-W."/>
        </authorList>
    </citation>
    <scope>NUCLEOTIDE SEQUENCE [LARGE SCALE GENOMIC DNA]</scope>
    <source>
        <strain evidence="1 2">KACC 19094</strain>
        <plasmid evidence="1 2">unnamed1</plasmid>
    </source>
</reference>
<organism evidence="1 2">
    <name type="scientific">Novosphingobium humi</name>
    <dbReference type="NCBI Taxonomy" id="2282397"/>
    <lineage>
        <taxon>Bacteria</taxon>
        <taxon>Pseudomonadati</taxon>
        <taxon>Pseudomonadota</taxon>
        <taxon>Alphaproteobacteria</taxon>
        <taxon>Sphingomonadales</taxon>
        <taxon>Sphingomonadaceae</taxon>
        <taxon>Novosphingobium</taxon>
    </lineage>
</organism>
<dbReference type="Proteomes" id="UP001218231">
    <property type="component" value="Plasmid unnamed1"/>
</dbReference>
<keyword evidence="1" id="KW-0614">Plasmid</keyword>
<sequence>MTTTGKSAYMPYRGNAHWLKGASPLTAQYLERQSLIANLAYMLFGNRDHAIAFLNAHNASLGAKPLDLAGDSTEGYAAVHGEILRQAPRKAEALPFDTAIIKDPLCP</sequence>
<gene>
    <name evidence="1" type="ORF">PQ457_18470</name>
</gene>
<geneLocation type="plasmid" evidence="1 2">
    <name>unnamed1</name>
</geneLocation>
<dbReference type="RefSeq" id="WP_273620316.1">
    <property type="nucleotide sequence ID" value="NZ_CP117418.1"/>
</dbReference>
<accession>A0ABY7U3H3</accession>
<proteinExistence type="predicted"/>
<keyword evidence="2" id="KW-1185">Reference proteome</keyword>
<dbReference type="EMBL" id="CP117418">
    <property type="protein sequence ID" value="WCT80044.1"/>
    <property type="molecule type" value="Genomic_DNA"/>
</dbReference>
<protein>
    <submittedName>
        <fullName evidence="1">DUF2384 domain-containing protein</fullName>
    </submittedName>
</protein>
<evidence type="ECO:0000313" key="2">
    <source>
        <dbReference type="Proteomes" id="UP001218231"/>
    </source>
</evidence>
<evidence type="ECO:0000313" key="1">
    <source>
        <dbReference type="EMBL" id="WCT80044.1"/>
    </source>
</evidence>
<name>A0ABY7U3H3_9SPHN</name>